<dbReference type="Pfam" id="PF13637">
    <property type="entry name" value="Ank_4"/>
    <property type="match status" value="1"/>
</dbReference>
<accession>A0A8T1VHN2</accession>
<dbReference type="PANTHER" id="PTHR46586:SF3">
    <property type="entry name" value="ANKYRIN REPEAT-CONTAINING PROTEIN"/>
    <property type="match status" value="1"/>
</dbReference>
<dbReference type="InterPro" id="IPR017907">
    <property type="entry name" value="Znf_RING_CS"/>
</dbReference>
<dbReference type="EMBL" id="JAGDFM010000279">
    <property type="protein sequence ID" value="KAG7380732.1"/>
    <property type="molecule type" value="Genomic_DNA"/>
</dbReference>
<dbReference type="Pfam" id="PF00097">
    <property type="entry name" value="zf-C3HC4"/>
    <property type="match status" value="1"/>
</dbReference>
<keyword evidence="2 4" id="KW-0863">Zinc-finger</keyword>
<dbReference type="InterPro" id="IPR001841">
    <property type="entry name" value="Znf_RING"/>
</dbReference>
<reference evidence="7" key="1">
    <citation type="submission" date="2021-02" db="EMBL/GenBank/DDBJ databases">
        <authorList>
            <person name="Palmer J.M."/>
        </authorList>
    </citation>
    <scope>NUCLEOTIDE SEQUENCE</scope>
    <source>
        <strain evidence="7">SCRP734</strain>
    </source>
</reference>
<comment type="caution">
    <text evidence="7">The sequence shown here is derived from an EMBL/GenBank/DDBJ whole genome shotgun (WGS) entry which is preliminary data.</text>
</comment>
<gene>
    <name evidence="7" type="ORF">PHYPSEUDO_006822</name>
</gene>
<dbReference type="Pfam" id="PF12796">
    <property type="entry name" value="Ank_2"/>
    <property type="match status" value="1"/>
</dbReference>
<proteinExistence type="predicted"/>
<keyword evidence="8" id="KW-1185">Reference proteome</keyword>
<dbReference type="CDD" id="cd22249">
    <property type="entry name" value="UDM1_RNF168_RNF169-like"/>
    <property type="match status" value="1"/>
</dbReference>
<dbReference type="InterPro" id="IPR018957">
    <property type="entry name" value="Znf_C3HC4_RING-type"/>
</dbReference>
<protein>
    <recommendedName>
        <fullName evidence="6">RING-type domain-containing protein</fullName>
    </recommendedName>
</protein>
<evidence type="ECO:0000313" key="7">
    <source>
        <dbReference type="EMBL" id="KAG7380732.1"/>
    </source>
</evidence>
<evidence type="ECO:0000256" key="3">
    <source>
        <dbReference type="ARBA" id="ARBA00022833"/>
    </source>
</evidence>
<sequence length="895" mass="98152">MRSSTSNVVDVTHLWNWSPKAECSTAALDGAASNGHLSVVKWLHKNRAEGCTTAAMDEAATNGHFSTVLWLHCNRGEGCTTAAVNGAAGNGFLLVVDWLKQNRSEGCTAAAMLTAASKGFLEVVEFLHTNLNQQATNAAIAAAASNGHLPVVQYLHDNHSERCAADAITRASRNGHGTVVEFLLQHEGCRRAYDEDRFMVRADDESIQALEASVPSPDEETEQDAPSKTLEFCEAEAGGRTELEARLHAEEEAKIRVEEEPRIRAEVETAVRAEQEEALMRAKIRAEIQEEVEMKMRAEIRSELLAKKKTEPCAICFGNIEDPITTVCGHSFCSGCLKKWRSGGHDSVQASLRQNMHKMQSPRFRWLLLVSFIVLALHNTLGTNASTPAPVKMANSNPVFEMIVEDAPVRLILTTDLDGIVVCEDASTSRRDWLMTDSEFDNARKRLRYELHSVVPEVKERAVQVPSLGYRGRINVGHFRLDNQEMRMAAVAYYLGSLDADGFIGAGFAFHPDHSPLWETIQETGADRYGYLYHGREHSMKTKKESAFTDAKEVKLAAKSDNGEGFDRDDYVWSEPFVSLGDDSDGVSNAQGISFPIHEASFACNLPSESGRDTTATKTQAVQLFGNFSSSWDVVVDFNVPCLQLPKEFYDSLAGWIGLRLNSRLGLSEVTPPASALPDVLFSLSFTGTQLALPLRSLVLPELSELSSPSTDENSTKICIQRSASMLQRGTAAFAAPTTTAAEVARLQRLHGASGIPVYNMIDSPIVFGAMVLDALGSVVFDGIRKRTGILKPSAMGTSAKRATCLQPESCTGQQEYITHLNVCQDPDCSQYYFHSLNEDTKYCVIDTSWTGVLAVTTALFVAAELFFSLSLRRLVVLSQQGANSFERQHTARTN</sequence>
<feature type="coiled-coil region" evidence="5">
    <location>
        <begin position="240"/>
        <end position="292"/>
    </location>
</feature>
<dbReference type="AlphaFoldDB" id="A0A8T1VHN2"/>
<evidence type="ECO:0000313" key="8">
    <source>
        <dbReference type="Proteomes" id="UP000694044"/>
    </source>
</evidence>
<dbReference type="OrthoDB" id="441724at2759"/>
<evidence type="ECO:0000256" key="1">
    <source>
        <dbReference type="ARBA" id="ARBA00022723"/>
    </source>
</evidence>
<organism evidence="7 8">
    <name type="scientific">Phytophthora pseudosyringae</name>
    <dbReference type="NCBI Taxonomy" id="221518"/>
    <lineage>
        <taxon>Eukaryota</taxon>
        <taxon>Sar</taxon>
        <taxon>Stramenopiles</taxon>
        <taxon>Oomycota</taxon>
        <taxon>Peronosporomycetes</taxon>
        <taxon>Peronosporales</taxon>
        <taxon>Peronosporaceae</taxon>
        <taxon>Phytophthora</taxon>
    </lineage>
</organism>
<dbReference type="InterPro" id="IPR052050">
    <property type="entry name" value="SecEffector_AnkRepeat"/>
</dbReference>
<name>A0A8T1VHN2_9STRA</name>
<keyword evidence="3" id="KW-0862">Zinc</keyword>
<dbReference type="PROSITE" id="PS00518">
    <property type="entry name" value="ZF_RING_1"/>
    <property type="match status" value="1"/>
</dbReference>
<keyword evidence="1" id="KW-0479">Metal-binding</keyword>
<dbReference type="InterPro" id="IPR002110">
    <property type="entry name" value="Ankyrin_rpt"/>
</dbReference>
<dbReference type="GO" id="GO:0008270">
    <property type="term" value="F:zinc ion binding"/>
    <property type="evidence" value="ECO:0007669"/>
    <property type="project" value="UniProtKB-KW"/>
</dbReference>
<evidence type="ECO:0000256" key="5">
    <source>
        <dbReference type="SAM" id="Coils"/>
    </source>
</evidence>
<evidence type="ECO:0000256" key="4">
    <source>
        <dbReference type="PROSITE-ProRule" id="PRU00175"/>
    </source>
</evidence>
<dbReference type="SMART" id="SM00184">
    <property type="entry name" value="RING"/>
    <property type="match status" value="1"/>
</dbReference>
<dbReference type="Proteomes" id="UP000694044">
    <property type="component" value="Unassembled WGS sequence"/>
</dbReference>
<dbReference type="PANTHER" id="PTHR46586">
    <property type="entry name" value="ANKYRIN REPEAT-CONTAINING PROTEIN"/>
    <property type="match status" value="1"/>
</dbReference>
<feature type="domain" description="RING-type" evidence="6">
    <location>
        <begin position="313"/>
        <end position="340"/>
    </location>
</feature>
<evidence type="ECO:0000259" key="6">
    <source>
        <dbReference type="PROSITE" id="PS50089"/>
    </source>
</evidence>
<keyword evidence="5" id="KW-0175">Coiled coil</keyword>
<dbReference type="PROSITE" id="PS50089">
    <property type="entry name" value="ZF_RING_2"/>
    <property type="match status" value="1"/>
</dbReference>
<evidence type="ECO:0000256" key="2">
    <source>
        <dbReference type="ARBA" id="ARBA00022771"/>
    </source>
</evidence>